<keyword evidence="2" id="KW-1185">Reference proteome</keyword>
<dbReference type="AlphaFoldDB" id="A0A161LN42"/>
<gene>
    <name evidence="1" type="ORF">PS9374_06413</name>
</gene>
<evidence type="ECO:0000313" key="1">
    <source>
        <dbReference type="EMBL" id="GAT70727.1"/>
    </source>
</evidence>
<proteinExistence type="predicted"/>
<name>A0A161LN42_9ACTN</name>
<reference evidence="1 2" key="1">
    <citation type="journal article" date="2016" name="Genome Announc.">
        <title>Draft Genome Sequence of Planomonospora sphaerica JCM9374, a Rare Actinomycete.</title>
        <authorList>
            <person name="Dohra H."/>
            <person name="Suzuki T."/>
            <person name="Inoue Y."/>
            <person name="Kodani S."/>
        </authorList>
    </citation>
    <scope>NUCLEOTIDE SEQUENCE [LARGE SCALE GENOMIC DNA]</scope>
    <source>
        <strain evidence="1 2">JCM 9374</strain>
    </source>
</reference>
<dbReference type="EMBL" id="BDCX01000019">
    <property type="protein sequence ID" value="GAT70727.1"/>
    <property type="molecule type" value="Genomic_DNA"/>
</dbReference>
<dbReference type="Proteomes" id="UP000077701">
    <property type="component" value="Unassembled WGS sequence"/>
</dbReference>
<accession>A0A161LN42</accession>
<dbReference type="STRING" id="161355.PS9374_06413"/>
<organism evidence="1 2">
    <name type="scientific">Planomonospora sphaerica</name>
    <dbReference type="NCBI Taxonomy" id="161355"/>
    <lineage>
        <taxon>Bacteria</taxon>
        <taxon>Bacillati</taxon>
        <taxon>Actinomycetota</taxon>
        <taxon>Actinomycetes</taxon>
        <taxon>Streptosporangiales</taxon>
        <taxon>Streptosporangiaceae</taxon>
        <taxon>Planomonospora</taxon>
    </lineage>
</organism>
<evidence type="ECO:0000313" key="2">
    <source>
        <dbReference type="Proteomes" id="UP000077701"/>
    </source>
</evidence>
<sequence length="45" mass="4950">MAATWRTCADGNRHRPALRPCTLSALKVSTNRIEAHRKTSGKTGK</sequence>
<reference evidence="2" key="2">
    <citation type="submission" date="2016-04" db="EMBL/GenBank/DDBJ databases">
        <title>Planomonospora sphaerica JCM9374 whole genome shotgun sequence.</title>
        <authorList>
            <person name="Suzuki T."/>
            <person name="Dohra H."/>
            <person name="Kodani S."/>
        </authorList>
    </citation>
    <scope>NUCLEOTIDE SEQUENCE [LARGE SCALE GENOMIC DNA]</scope>
    <source>
        <strain evidence="2">JCM 9374</strain>
    </source>
</reference>
<comment type="caution">
    <text evidence="1">The sequence shown here is derived from an EMBL/GenBank/DDBJ whole genome shotgun (WGS) entry which is preliminary data.</text>
</comment>
<protein>
    <submittedName>
        <fullName evidence="1">Uncharacterized protein</fullName>
    </submittedName>
</protein>